<protein>
    <submittedName>
        <fullName evidence="2">PLC-like phosphodiesterase</fullName>
    </submittedName>
</protein>
<evidence type="ECO:0000313" key="2">
    <source>
        <dbReference type="EMBL" id="KZW03739.1"/>
    </source>
</evidence>
<accession>A0A165QK99</accession>
<dbReference type="AlphaFoldDB" id="A0A165QK99"/>
<dbReference type="OrthoDB" id="1046782at2759"/>
<name>A0A165QK99_EXIGL</name>
<reference evidence="2 3" key="1">
    <citation type="journal article" date="2016" name="Mol. Biol. Evol.">
        <title>Comparative Genomics of Early-Diverging Mushroom-Forming Fungi Provides Insights into the Origins of Lignocellulose Decay Capabilities.</title>
        <authorList>
            <person name="Nagy L.G."/>
            <person name="Riley R."/>
            <person name="Tritt A."/>
            <person name="Adam C."/>
            <person name="Daum C."/>
            <person name="Floudas D."/>
            <person name="Sun H."/>
            <person name="Yadav J.S."/>
            <person name="Pangilinan J."/>
            <person name="Larsson K.H."/>
            <person name="Matsuura K."/>
            <person name="Barry K."/>
            <person name="Labutti K."/>
            <person name="Kuo R."/>
            <person name="Ohm R.A."/>
            <person name="Bhattacharya S.S."/>
            <person name="Shirouzu T."/>
            <person name="Yoshinaga Y."/>
            <person name="Martin F.M."/>
            <person name="Grigoriev I.V."/>
            <person name="Hibbett D.S."/>
        </authorList>
    </citation>
    <scope>NUCLEOTIDE SEQUENCE [LARGE SCALE GENOMIC DNA]</scope>
    <source>
        <strain evidence="2 3">HHB12029</strain>
    </source>
</reference>
<sequence length="514" mass="56018">MMFSQIITLSACLAIVAARLPVLARCGTLDLGTIPCEDGAICTAVNATYSQCLPSRSAARDIRAVRRGEVAKRFGQGGQANLINGTPYTWKLVSSHAYQMNSWDNWPKEVPAFSVRPVYVEFKTAVVTADDAGEVTYQLDGTPHTFQVQARAKQGFQLQVQLTNMSTLGNAQGTTIPIGWNHDGFVNWALAGTDPSSFVSSNPPQTWVQDALPTFGNVTLGKFVLPGSHDAGMYKLDGTTAGSRECNTLTQTKSIGQQLAAGARYFDVRPVISAGKFKTGHYSEINAVLVSSFQGGNGESIEDIVSQINDFSSDKAEVIILRLAHDLNTDVGNTQYRPLIQDELNRLFGELQRINDLYVAPSADVDLTTLTLNELTANGTRSAVLLVFRLDGEDVSLGELHGKGFFTIEQLDAYNEYSKSDDLAEMAADQLEKMHDQAHRYFTLSWTLTQSATGTLLCPVKESILQLAQHAIGAIFTQILPVVSKAVYPKLLYIDNFVHSDMVALAMAINYKAL</sequence>
<dbReference type="PANTHER" id="PTHR13593">
    <property type="match status" value="1"/>
</dbReference>
<dbReference type="GO" id="GO:0006629">
    <property type="term" value="P:lipid metabolic process"/>
    <property type="evidence" value="ECO:0007669"/>
    <property type="project" value="InterPro"/>
</dbReference>
<feature type="chain" id="PRO_5007865244" evidence="1">
    <location>
        <begin position="19"/>
        <end position="514"/>
    </location>
</feature>
<dbReference type="InParanoid" id="A0A165QK99"/>
<proteinExistence type="predicted"/>
<dbReference type="InterPro" id="IPR017946">
    <property type="entry name" value="PLC-like_Pdiesterase_TIM-brl"/>
</dbReference>
<dbReference type="Gene3D" id="3.20.20.190">
    <property type="entry name" value="Phosphatidylinositol (PI) phosphodiesterase"/>
    <property type="match status" value="1"/>
</dbReference>
<dbReference type="STRING" id="1314781.A0A165QK99"/>
<feature type="signal peptide" evidence="1">
    <location>
        <begin position="1"/>
        <end position="18"/>
    </location>
</feature>
<dbReference type="SUPFAM" id="SSF51695">
    <property type="entry name" value="PLC-like phosphodiesterases"/>
    <property type="match status" value="1"/>
</dbReference>
<dbReference type="InterPro" id="IPR051057">
    <property type="entry name" value="PI-PLC_domain"/>
</dbReference>
<dbReference type="PROSITE" id="PS50007">
    <property type="entry name" value="PIPLC_X_DOMAIN"/>
    <property type="match status" value="1"/>
</dbReference>
<dbReference type="GO" id="GO:0008081">
    <property type="term" value="F:phosphoric diester hydrolase activity"/>
    <property type="evidence" value="ECO:0007669"/>
    <property type="project" value="InterPro"/>
</dbReference>
<evidence type="ECO:0000256" key="1">
    <source>
        <dbReference type="SAM" id="SignalP"/>
    </source>
</evidence>
<dbReference type="Proteomes" id="UP000077266">
    <property type="component" value="Unassembled WGS sequence"/>
</dbReference>
<keyword evidence="3" id="KW-1185">Reference proteome</keyword>
<gene>
    <name evidence="2" type="ORF">EXIGLDRAFT_715804</name>
</gene>
<dbReference type="PANTHER" id="PTHR13593:SF143">
    <property type="entry name" value="PHOSPHATIDYLINOSITOL-SPECIFIC PHOSPHOLIPASE C X DOMAIN-CONTAINING PROTEIN"/>
    <property type="match status" value="1"/>
</dbReference>
<dbReference type="EMBL" id="KV425882">
    <property type="protein sequence ID" value="KZW03739.1"/>
    <property type="molecule type" value="Genomic_DNA"/>
</dbReference>
<organism evidence="2 3">
    <name type="scientific">Exidia glandulosa HHB12029</name>
    <dbReference type="NCBI Taxonomy" id="1314781"/>
    <lineage>
        <taxon>Eukaryota</taxon>
        <taxon>Fungi</taxon>
        <taxon>Dikarya</taxon>
        <taxon>Basidiomycota</taxon>
        <taxon>Agaricomycotina</taxon>
        <taxon>Agaricomycetes</taxon>
        <taxon>Auriculariales</taxon>
        <taxon>Exidiaceae</taxon>
        <taxon>Exidia</taxon>
    </lineage>
</organism>
<evidence type="ECO:0000313" key="3">
    <source>
        <dbReference type="Proteomes" id="UP000077266"/>
    </source>
</evidence>
<keyword evidence="1" id="KW-0732">Signal</keyword>